<evidence type="ECO:0000313" key="2">
    <source>
        <dbReference type="EMBL" id="QDU84669.1"/>
    </source>
</evidence>
<gene>
    <name evidence="2" type="ORF">Pla163_17810</name>
</gene>
<reference evidence="2 3" key="1">
    <citation type="submission" date="2019-02" db="EMBL/GenBank/DDBJ databases">
        <title>Deep-cultivation of Planctomycetes and their phenomic and genomic characterization uncovers novel biology.</title>
        <authorList>
            <person name="Wiegand S."/>
            <person name="Jogler M."/>
            <person name="Boedeker C."/>
            <person name="Pinto D."/>
            <person name="Vollmers J."/>
            <person name="Rivas-Marin E."/>
            <person name="Kohn T."/>
            <person name="Peeters S.H."/>
            <person name="Heuer A."/>
            <person name="Rast P."/>
            <person name="Oberbeckmann S."/>
            <person name="Bunk B."/>
            <person name="Jeske O."/>
            <person name="Meyerdierks A."/>
            <person name="Storesund J.E."/>
            <person name="Kallscheuer N."/>
            <person name="Luecker S."/>
            <person name="Lage O.M."/>
            <person name="Pohl T."/>
            <person name="Merkel B.J."/>
            <person name="Hornburger P."/>
            <person name="Mueller R.-W."/>
            <person name="Bruemmer F."/>
            <person name="Labrenz M."/>
            <person name="Spormann A.M."/>
            <person name="Op den Camp H."/>
            <person name="Overmann J."/>
            <person name="Amann R."/>
            <person name="Jetten M.S.M."/>
            <person name="Mascher T."/>
            <person name="Medema M.H."/>
            <person name="Devos D.P."/>
            <person name="Kaster A.-K."/>
            <person name="Ovreas L."/>
            <person name="Rohde M."/>
            <person name="Galperin M.Y."/>
            <person name="Jogler C."/>
        </authorList>
    </citation>
    <scope>NUCLEOTIDE SEQUENCE [LARGE SCALE GENOMIC DNA]</scope>
    <source>
        <strain evidence="2 3">Pla163</strain>
    </source>
</reference>
<dbReference type="AlphaFoldDB" id="A0A518CZL2"/>
<dbReference type="InterPro" id="IPR029052">
    <property type="entry name" value="Metallo-depent_PP-like"/>
</dbReference>
<dbReference type="Gene3D" id="3.60.21.10">
    <property type="match status" value="1"/>
</dbReference>
<dbReference type="EMBL" id="CP036290">
    <property type="protein sequence ID" value="QDU84669.1"/>
    <property type="molecule type" value="Genomic_DNA"/>
</dbReference>
<dbReference type="OrthoDB" id="1776264at2"/>
<feature type="chain" id="PRO_5021710734" description="Calcineurin-like phosphoesterase domain-containing protein" evidence="1">
    <location>
        <begin position="22"/>
        <end position="346"/>
    </location>
</feature>
<evidence type="ECO:0000313" key="3">
    <source>
        <dbReference type="Proteomes" id="UP000319342"/>
    </source>
</evidence>
<keyword evidence="3" id="KW-1185">Reference proteome</keyword>
<name>A0A518CZL2_9BACT</name>
<dbReference type="Proteomes" id="UP000319342">
    <property type="component" value="Chromosome"/>
</dbReference>
<protein>
    <recommendedName>
        <fullName evidence="4">Calcineurin-like phosphoesterase domain-containing protein</fullName>
    </recommendedName>
</protein>
<organism evidence="2 3">
    <name type="scientific">Rohdeia mirabilis</name>
    <dbReference type="NCBI Taxonomy" id="2528008"/>
    <lineage>
        <taxon>Bacteria</taxon>
        <taxon>Pseudomonadati</taxon>
        <taxon>Planctomycetota</taxon>
        <taxon>Planctomycetia</taxon>
        <taxon>Planctomycetia incertae sedis</taxon>
        <taxon>Rohdeia</taxon>
    </lineage>
</organism>
<dbReference type="SUPFAM" id="SSF56300">
    <property type="entry name" value="Metallo-dependent phosphatases"/>
    <property type="match status" value="1"/>
</dbReference>
<accession>A0A518CZL2</accession>
<keyword evidence="1" id="KW-0732">Signal</keyword>
<feature type="signal peptide" evidence="1">
    <location>
        <begin position="1"/>
        <end position="21"/>
    </location>
</feature>
<dbReference type="RefSeq" id="WP_145186626.1">
    <property type="nucleotide sequence ID" value="NZ_CP036290.1"/>
</dbReference>
<proteinExistence type="predicted"/>
<sequence precursor="true">MRRTLAVVACLLAAGSTFVRTWPSASAPIEAPASALPRAAQDLPEPVEVTEPADLAAHALNGRALPPLEGDGAYSFLVGGHLYGSPKNTASIYPSASLLGSLDRLEESGAAFFMGLGDIVRYLTPKHLYGLRTGFVDALDMPLFNAVGNHDVAVRDVWLREYPHPTAGFLEYGPVLHLVLDTEADSGRIAGRQLEWFTTMLEHARTTESVRTVVIHSHKLVWADAREEFEIVARFVNARRGYVEDDGFVREVLPSVRALAAHKPVVWMSGDIGIEGRLPLFFHRETDVDLSYVAVGIGDTGDDALLQVFVAPDGALAFGVVRLDGAPSVPLETFGLEYWKQNLPRR</sequence>
<evidence type="ECO:0008006" key="4">
    <source>
        <dbReference type="Google" id="ProtNLM"/>
    </source>
</evidence>
<evidence type="ECO:0000256" key="1">
    <source>
        <dbReference type="SAM" id="SignalP"/>
    </source>
</evidence>